<dbReference type="CDD" id="cd17894">
    <property type="entry name" value="ASADH_USG1_N"/>
    <property type="match status" value="1"/>
</dbReference>
<comment type="similarity">
    <text evidence="1">Belongs to the aspartate-semialdehyde dehydrogenase family.</text>
</comment>
<gene>
    <name evidence="3" type="ORF">CARN6_1526</name>
</gene>
<proteinExistence type="inferred from homology"/>
<accession>E6QLH5</accession>
<dbReference type="EMBL" id="CABQ01000183">
    <property type="protein sequence ID" value="CBI08095.1"/>
    <property type="molecule type" value="Genomic_DNA"/>
</dbReference>
<dbReference type="PIRSF" id="PIRSF000148">
    <property type="entry name" value="ASA_dh"/>
    <property type="match status" value="1"/>
</dbReference>
<dbReference type="SMART" id="SM00859">
    <property type="entry name" value="Semialdhyde_dh"/>
    <property type="match status" value="1"/>
</dbReference>
<feature type="domain" description="Semialdehyde dehydrogenase NAD-binding" evidence="2">
    <location>
        <begin position="6"/>
        <end position="119"/>
    </location>
</feature>
<dbReference type="SUPFAM" id="SSF51735">
    <property type="entry name" value="NAD(P)-binding Rossmann-fold domains"/>
    <property type="match status" value="1"/>
</dbReference>
<organism evidence="3">
    <name type="scientific">mine drainage metagenome</name>
    <dbReference type="NCBI Taxonomy" id="410659"/>
    <lineage>
        <taxon>unclassified sequences</taxon>
        <taxon>metagenomes</taxon>
        <taxon>ecological metagenomes</taxon>
    </lineage>
</organism>
<evidence type="ECO:0000313" key="3">
    <source>
        <dbReference type="EMBL" id="CBI08095.1"/>
    </source>
</evidence>
<reference evidence="3" key="1">
    <citation type="submission" date="2009-10" db="EMBL/GenBank/DDBJ databases">
        <title>Diversity of trophic interactions inside an arsenic-rich microbial ecosystem.</title>
        <authorList>
            <person name="Bertin P.N."/>
            <person name="Heinrich-Salmeron A."/>
            <person name="Pelletier E."/>
            <person name="Goulhen-Chollet F."/>
            <person name="Arsene-Ploetze F."/>
            <person name="Gallien S."/>
            <person name="Calteau A."/>
            <person name="Vallenet D."/>
            <person name="Casiot C."/>
            <person name="Chane-Woon-Ming B."/>
            <person name="Giloteaux L."/>
            <person name="Barakat M."/>
            <person name="Bonnefoy V."/>
            <person name="Bruneel O."/>
            <person name="Chandler M."/>
            <person name="Cleiss J."/>
            <person name="Duran R."/>
            <person name="Elbaz-Poulichet F."/>
            <person name="Fonknechten N."/>
            <person name="Lauga B."/>
            <person name="Mornico D."/>
            <person name="Ortet P."/>
            <person name="Schaeffer C."/>
            <person name="Siguier P."/>
            <person name="Alexander Thil Smith A."/>
            <person name="Van Dorsselaer A."/>
            <person name="Weissenbach J."/>
            <person name="Medigue C."/>
            <person name="Le Paslier D."/>
        </authorList>
    </citation>
    <scope>NUCLEOTIDE SEQUENCE</scope>
</reference>
<dbReference type="SUPFAM" id="SSF55347">
    <property type="entry name" value="Glyceraldehyde-3-phosphate dehydrogenase-like, C-terminal domain"/>
    <property type="match status" value="1"/>
</dbReference>
<dbReference type="Gene3D" id="3.40.50.720">
    <property type="entry name" value="NAD(P)-binding Rossmann-like Domain"/>
    <property type="match status" value="1"/>
</dbReference>
<dbReference type="Pfam" id="PF02774">
    <property type="entry name" value="Semialdhyde_dhC"/>
    <property type="match status" value="1"/>
</dbReference>
<dbReference type="InterPro" id="IPR012280">
    <property type="entry name" value="Semialdhyde_DH_dimer_dom"/>
</dbReference>
<evidence type="ECO:0000256" key="1">
    <source>
        <dbReference type="ARBA" id="ARBA00010584"/>
    </source>
</evidence>
<dbReference type="EC" id="1.2.1.11" evidence="3"/>
<name>E6QLH5_9ZZZZ</name>
<sequence>MSTALRIGIVGASSPLGKELKEALSESSLAESHFTLLDEQEAQGRLDQIGDEATVVQAATADSFDGLDFAFFAGSAELTRRWWKTAIKAGATVIDLTATLDEEPGVLVRSPWLDASQKAPDLLTQAVVPANAAALTLALLLEGLEQRAEVRFAAAMVLQPVSEYGAEALDELHQQTVSLLSFQSVPQAVFDTQAAYNLVANYGESAKVNLADSEARIRRHFAALAGERSVPLRLQVIHAPVFHGVCCSVCIELATPIALAVLEDAMSGEHLDLVMEATDSPSNLSAVGEDDVLVWIKPEPAVARLTGETSRFWLWAASDNLRLAARNAVDCALDLRRLRPRGTVQ</sequence>
<comment type="caution">
    <text evidence="3">The sequence shown here is derived from an EMBL/GenBank/DDBJ whole genome shotgun (WGS) entry which is preliminary data.</text>
</comment>
<dbReference type="CDD" id="cd18129">
    <property type="entry name" value="ASADH_C_USG1_like"/>
    <property type="match status" value="1"/>
</dbReference>
<dbReference type="AlphaFoldDB" id="E6QLH5"/>
<dbReference type="InterPro" id="IPR000534">
    <property type="entry name" value="Semialdehyde_DH_NAD-bd"/>
</dbReference>
<dbReference type="GO" id="GO:0051287">
    <property type="term" value="F:NAD binding"/>
    <property type="evidence" value="ECO:0007669"/>
    <property type="project" value="InterPro"/>
</dbReference>
<dbReference type="Pfam" id="PF01118">
    <property type="entry name" value="Semialdhyde_dh"/>
    <property type="match status" value="1"/>
</dbReference>
<dbReference type="InterPro" id="IPR036291">
    <property type="entry name" value="NAD(P)-bd_dom_sf"/>
</dbReference>
<evidence type="ECO:0000259" key="2">
    <source>
        <dbReference type="SMART" id="SM00859"/>
    </source>
</evidence>
<keyword evidence="3" id="KW-0560">Oxidoreductase</keyword>
<dbReference type="GO" id="GO:0004073">
    <property type="term" value="F:aspartate-semialdehyde dehydrogenase activity"/>
    <property type="evidence" value="ECO:0007669"/>
    <property type="project" value="UniProtKB-EC"/>
</dbReference>
<dbReference type="PANTHER" id="PTHR46278">
    <property type="entry name" value="DEHYDROGENASE, PUTATIVE-RELATED"/>
    <property type="match status" value="1"/>
</dbReference>
<dbReference type="PANTHER" id="PTHR46278:SF2">
    <property type="entry name" value="ASPARTATE-SEMIALDEHYDE DEHYDROGENASE"/>
    <property type="match status" value="1"/>
</dbReference>
<dbReference type="GO" id="GO:0046983">
    <property type="term" value="F:protein dimerization activity"/>
    <property type="evidence" value="ECO:0007669"/>
    <property type="project" value="InterPro"/>
</dbReference>
<protein>
    <submittedName>
        <fullName evidence="3">Aspartate semialdehyde dehydrogenase</fullName>
        <ecNumber evidence="3">1.2.1.11</ecNumber>
    </submittedName>
</protein>
<dbReference type="Gene3D" id="3.30.360.10">
    <property type="entry name" value="Dihydrodipicolinate Reductase, domain 2"/>
    <property type="match status" value="1"/>
</dbReference>
<dbReference type="GO" id="GO:0008652">
    <property type="term" value="P:amino acid biosynthetic process"/>
    <property type="evidence" value="ECO:0007669"/>
    <property type="project" value="InterPro"/>
</dbReference>